<dbReference type="Pfam" id="PF02481">
    <property type="entry name" value="DNA_processg_A"/>
    <property type="match status" value="1"/>
</dbReference>
<gene>
    <name evidence="3" type="primary">dprA</name>
    <name evidence="3" type="ORF">GCM10009810_25440</name>
</gene>
<dbReference type="InterPro" id="IPR003488">
    <property type="entry name" value="DprA"/>
</dbReference>
<evidence type="ECO:0000313" key="3">
    <source>
        <dbReference type="EMBL" id="GAA1765437.1"/>
    </source>
</evidence>
<protein>
    <submittedName>
        <fullName evidence="3">DNA-processing protein DprA</fullName>
    </submittedName>
</protein>
<organism evidence="3 4">
    <name type="scientific">Nostocoides vanveenii</name>
    <dbReference type="NCBI Taxonomy" id="330835"/>
    <lineage>
        <taxon>Bacteria</taxon>
        <taxon>Bacillati</taxon>
        <taxon>Actinomycetota</taxon>
        <taxon>Actinomycetes</taxon>
        <taxon>Micrococcales</taxon>
        <taxon>Intrasporangiaceae</taxon>
        <taxon>Nostocoides</taxon>
    </lineage>
</organism>
<dbReference type="SUPFAM" id="SSF102405">
    <property type="entry name" value="MCP/YpsA-like"/>
    <property type="match status" value="1"/>
</dbReference>
<evidence type="ECO:0000313" key="4">
    <source>
        <dbReference type="Proteomes" id="UP001501475"/>
    </source>
</evidence>
<dbReference type="InterPro" id="IPR057666">
    <property type="entry name" value="DrpA_SLOG"/>
</dbReference>
<dbReference type="Proteomes" id="UP001501475">
    <property type="component" value="Unassembled WGS sequence"/>
</dbReference>
<evidence type="ECO:0000256" key="1">
    <source>
        <dbReference type="ARBA" id="ARBA00006525"/>
    </source>
</evidence>
<evidence type="ECO:0000259" key="2">
    <source>
        <dbReference type="Pfam" id="PF02481"/>
    </source>
</evidence>
<dbReference type="RefSeq" id="WP_344066941.1">
    <property type="nucleotide sequence ID" value="NZ_BAAAPN010000056.1"/>
</dbReference>
<accession>A0ABN2KVV4</accession>
<name>A0ABN2KVV4_9MICO</name>
<reference evidence="3 4" key="1">
    <citation type="journal article" date="2019" name="Int. J. Syst. Evol. Microbiol.">
        <title>The Global Catalogue of Microorganisms (GCM) 10K type strain sequencing project: providing services to taxonomists for standard genome sequencing and annotation.</title>
        <authorList>
            <consortium name="The Broad Institute Genomics Platform"/>
            <consortium name="The Broad Institute Genome Sequencing Center for Infectious Disease"/>
            <person name="Wu L."/>
            <person name="Ma J."/>
        </authorList>
    </citation>
    <scope>NUCLEOTIDE SEQUENCE [LARGE SCALE GENOMIC DNA]</scope>
    <source>
        <strain evidence="3 4">JCM 15591</strain>
    </source>
</reference>
<feature type="domain" description="Smf/DprA SLOG" evidence="2">
    <location>
        <begin position="93"/>
        <end position="302"/>
    </location>
</feature>
<dbReference type="EMBL" id="BAAAPN010000056">
    <property type="protein sequence ID" value="GAA1765437.1"/>
    <property type="molecule type" value="Genomic_DNA"/>
</dbReference>
<comment type="caution">
    <text evidence="3">The sequence shown here is derived from an EMBL/GenBank/DDBJ whole genome shotgun (WGS) entry which is preliminary data.</text>
</comment>
<dbReference type="PANTHER" id="PTHR43022:SF1">
    <property type="entry name" value="PROTEIN SMF"/>
    <property type="match status" value="1"/>
</dbReference>
<sequence>MTSQAAHRVAPTGLERSASADAERAARVLLARISEPEDPAVHRLLAETGDPVEAVAGLRAGHPKALASRLAARLERAEDADDVFIAERLGARILIPSDPDWPPGLLDLQMPPHCLWVLGPVALAPALRRSVALVGARAATAYGLDRAQEIAGGLVERHFTVVSGAAFGIDAAAHAGVLAADGVTIAVLACGIDRVYPTAHARLISTIAQTGAVVTELPPGSAPYRMRFLQRNRLIAAMTGGTVVIEAALRSGSLQTAARAADLGRPVGAVPGPVTSMPSSGCHQAIRDQLATLVTDAAEVADLVGGFGVDAVERPREAPRPEDALSPAQRAVFQVLPMGRSASVEMLAERAALDVLSVQASLGPLELVGLARRTGERWLRS</sequence>
<dbReference type="Gene3D" id="3.40.50.450">
    <property type="match status" value="1"/>
</dbReference>
<dbReference type="PANTHER" id="PTHR43022">
    <property type="entry name" value="PROTEIN SMF"/>
    <property type="match status" value="1"/>
</dbReference>
<keyword evidence="4" id="KW-1185">Reference proteome</keyword>
<proteinExistence type="inferred from homology"/>
<dbReference type="NCBIfam" id="TIGR00732">
    <property type="entry name" value="dprA"/>
    <property type="match status" value="1"/>
</dbReference>
<comment type="similarity">
    <text evidence="1">Belongs to the DprA/Smf family.</text>
</comment>